<dbReference type="Proteomes" id="UP000002412">
    <property type="component" value="Chromosome"/>
</dbReference>
<protein>
    <submittedName>
        <fullName evidence="1">Uncharacterized protein</fullName>
    </submittedName>
</protein>
<evidence type="ECO:0000313" key="2">
    <source>
        <dbReference type="Proteomes" id="UP000002412"/>
    </source>
</evidence>
<name>A0A0U1QWL5_YERP3</name>
<reference evidence="1 2" key="1">
    <citation type="journal article" date="2007" name="PLoS Genet.">
        <title>The complete genome sequence of Yersinia pseudotuberculosis IP31758, the causative agent of Far East scarlet-like fever.</title>
        <authorList>
            <person name="Eppinger M."/>
            <person name="Rosovitz M.J."/>
            <person name="Fricke W.F."/>
            <person name="Rasko D.A."/>
            <person name="Kokorina G."/>
            <person name="Fayolle C."/>
            <person name="Lindler L.E."/>
            <person name="Carniel E."/>
            <person name="Ravel J."/>
        </authorList>
    </citation>
    <scope>NUCLEOTIDE SEQUENCE [LARGE SCALE GENOMIC DNA]</scope>
    <source>
        <strain evidence="1 2">IP 31758</strain>
    </source>
</reference>
<evidence type="ECO:0000313" key="1">
    <source>
        <dbReference type="EMBL" id="ABS46980.1"/>
    </source>
</evidence>
<dbReference type="KEGG" id="ypi:YpsIP31758_2232"/>
<dbReference type="AlphaFoldDB" id="A0A0U1QWL5"/>
<organism evidence="1 2">
    <name type="scientific">Yersinia pseudotuberculosis serotype O:1b (strain IP 31758)</name>
    <dbReference type="NCBI Taxonomy" id="349747"/>
    <lineage>
        <taxon>Bacteria</taxon>
        <taxon>Pseudomonadati</taxon>
        <taxon>Pseudomonadota</taxon>
        <taxon>Gammaproteobacteria</taxon>
        <taxon>Enterobacterales</taxon>
        <taxon>Yersiniaceae</taxon>
        <taxon>Yersinia</taxon>
    </lineage>
</organism>
<dbReference type="EMBL" id="CP000720">
    <property type="protein sequence ID" value="ABS46980.1"/>
    <property type="molecule type" value="Genomic_DNA"/>
</dbReference>
<sequence length="47" mass="5416">MALLAHYQWYSVNAICNAIILHKDIKQSRHADLMTSQSSLVFIISRQ</sequence>
<proteinExistence type="predicted"/>
<gene>
    <name evidence="1" type="ordered locus">YpsIP31758_2232</name>
</gene>
<accession>A0A0U1QWL5</accession>
<dbReference type="HOGENOM" id="CLU_3175039_0_0_6"/>